<accession>A0A9W8QXF8</accession>
<proteinExistence type="predicted"/>
<dbReference type="Pfam" id="PF05368">
    <property type="entry name" value="NmrA"/>
    <property type="match status" value="1"/>
</dbReference>
<dbReference type="InterPro" id="IPR008030">
    <property type="entry name" value="NmrA-like"/>
</dbReference>
<keyword evidence="2" id="KW-0560">Oxidoreductase</keyword>
<evidence type="ECO:0000259" key="3">
    <source>
        <dbReference type="Pfam" id="PF05368"/>
    </source>
</evidence>
<dbReference type="Proteomes" id="UP001152087">
    <property type="component" value="Unassembled WGS sequence"/>
</dbReference>
<dbReference type="Gene3D" id="3.90.25.10">
    <property type="entry name" value="UDP-galactose 4-epimerase, domain 1"/>
    <property type="match status" value="1"/>
</dbReference>
<dbReference type="AlphaFoldDB" id="A0A9W8QXF8"/>
<dbReference type="InterPro" id="IPR051609">
    <property type="entry name" value="NmrA/Isoflavone_reductase-like"/>
</dbReference>
<dbReference type="Gene3D" id="3.40.50.720">
    <property type="entry name" value="NAD(P)-binding Rossmann-like Domain"/>
    <property type="match status" value="1"/>
</dbReference>
<dbReference type="InterPro" id="IPR045312">
    <property type="entry name" value="PCBER-like"/>
</dbReference>
<dbReference type="PANTHER" id="PTHR47706">
    <property type="entry name" value="NMRA-LIKE FAMILY PROTEIN"/>
    <property type="match status" value="1"/>
</dbReference>
<keyword evidence="5" id="KW-1185">Reference proteome</keyword>
<reference evidence="4" key="1">
    <citation type="submission" date="2022-09" db="EMBL/GenBank/DDBJ databases">
        <title>Fusarium specimens isolated from Avocado Roots.</title>
        <authorList>
            <person name="Stajich J."/>
            <person name="Roper C."/>
            <person name="Heimlech-Rivalta G."/>
        </authorList>
    </citation>
    <scope>NUCLEOTIDE SEQUENCE</scope>
    <source>
        <strain evidence="4">A02</strain>
    </source>
</reference>
<name>A0A9W8QXF8_9HYPO</name>
<dbReference type="CDD" id="cd05259">
    <property type="entry name" value="PCBER_SDR_a"/>
    <property type="match status" value="1"/>
</dbReference>
<dbReference type="EMBL" id="JAOQAV010000044">
    <property type="protein sequence ID" value="KAJ4180914.1"/>
    <property type="molecule type" value="Genomic_DNA"/>
</dbReference>
<dbReference type="SUPFAM" id="SSF51735">
    <property type="entry name" value="NAD(P)-binding Rossmann-fold domains"/>
    <property type="match status" value="1"/>
</dbReference>
<protein>
    <recommendedName>
        <fullName evidence="3">NmrA-like domain-containing protein</fullName>
    </recommendedName>
</protein>
<evidence type="ECO:0000313" key="5">
    <source>
        <dbReference type="Proteomes" id="UP001152087"/>
    </source>
</evidence>
<keyword evidence="1" id="KW-0521">NADP</keyword>
<dbReference type="GO" id="GO:0016491">
    <property type="term" value="F:oxidoreductase activity"/>
    <property type="evidence" value="ECO:0007669"/>
    <property type="project" value="UniProtKB-KW"/>
</dbReference>
<dbReference type="PANTHER" id="PTHR47706:SF9">
    <property type="entry name" value="NMRA-LIKE DOMAIN-CONTAINING PROTEIN-RELATED"/>
    <property type="match status" value="1"/>
</dbReference>
<evidence type="ECO:0000313" key="4">
    <source>
        <dbReference type="EMBL" id="KAJ4180914.1"/>
    </source>
</evidence>
<gene>
    <name evidence="4" type="ORF">NW755_011449</name>
</gene>
<evidence type="ECO:0000256" key="1">
    <source>
        <dbReference type="ARBA" id="ARBA00022857"/>
    </source>
</evidence>
<feature type="domain" description="NmrA-like" evidence="3">
    <location>
        <begin position="2"/>
        <end position="237"/>
    </location>
</feature>
<comment type="caution">
    <text evidence="4">The sequence shown here is derived from an EMBL/GenBank/DDBJ whole genome shotgun (WGS) entry which is preliminary data.</text>
</comment>
<dbReference type="InterPro" id="IPR036291">
    <property type="entry name" value="NAD(P)-bd_dom_sf"/>
</dbReference>
<dbReference type="OrthoDB" id="419598at2759"/>
<sequence length="317" mass="34863">MKVAIVGASGETGGSIVKVLLESSTPKFEITALTRPASLTKPENLELEKRGVKLVACELDGPEDALVKSLSGQDVVISALEPAAFGAQMPLANASKVAGVKRFVPCAFATIAPPGVMKLRDDKEDVFNHVKKLYLPYTIIDVGWWFQLAVPRLSSGKTDYAIVVPENTAAGDGNVPSAFTDIRNIGQYVAMIISDPRTLNKMVFAYNEVATTNQIYELLEKLSGEKIDRTYLSADDIEAGLAQIEGSDDPMDLNKLWILQYLRSCGIRGDNNPEYARYLGYMDAKELYPYFKGNTLEKYFQEVLDGKAKSVYKKRKA</sequence>
<organism evidence="4 5">
    <name type="scientific">Fusarium falciforme</name>
    <dbReference type="NCBI Taxonomy" id="195108"/>
    <lineage>
        <taxon>Eukaryota</taxon>
        <taxon>Fungi</taxon>
        <taxon>Dikarya</taxon>
        <taxon>Ascomycota</taxon>
        <taxon>Pezizomycotina</taxon>
        <taxon>Sordariomycetes</taxon>
        <taxon>Hypocreomycetidae</taxon>
        <taxon>Hypocreales</taxon>
        <taxon>Nectriaceae</taxon>
        <taxon>Fusarium</taxon>
        <taxon>Fusarium solani species complex</taxon>
    </lineage>
</organism>
<evidence type="ECO:0000256" key="2">
    <source>
        <dbReference type="ARBA" id="ARBA00023002"/>
    </source>
</evidence>